<dbReference type="InterPro" id="IPR050558">
    <property type="entry name" value="PTS_Sugar-Specific_Components"/>
</dbReference>
<dbReference type="InterPro" id="IPR003352">
    <property type="entry name" value="PTS_EIIC"/>
</dbReference>
<dbReference type="PROSITE" id="PS51103">
    <property type="entry name" value="PTS_EIIC_TYPE_1"/>
    <property type="match status" value="1"/>
</dbReference>
<dbReference type="CDD" id="cd00212">
    <property type="entry name" value="PTS_IIB_glc"/>
    <property type="match status" value="1"/>
</dbReference>
<dbReference type="GO" id="GO:0015771">
    <property type="term" value="P:trehalose transport"/>
    <property type="evidence" value="ECO:0007669"/>
    <property type="project" value="TreeGrafter"/>
</dbReference>
<evidence type="ECO:0000313" key="15">
    <source>
        <dbReference type="EMBL" id="HIU03655.1"/>
    </source>
</evidence>
<keyword evidence="6" id="KW-0598">Phosphotransferase system</keyword>
<feature type="transmembrane region" description="Helical" evidence="12">
    <location>
        <begin position="434"/>
        <end position="456"/>
    </location>
</feature>
<feature type="transmembrane region" description="Helical" evidence="12">
    <location>
        <begin position="156"/>
        <end position="176"/>
    </location>
</feature>
<feature type="transmembrane region" description="Helical" evidence="12">
    <location>
        <begin position="115"/>
        <end position="136"/>
    </location>
</feature>
<feature type="transmembrane region" description="Helical" evidence="12">
    <location>
        <begin position="297"/>
        <end position="320"/>
    </location>
</feature>
<feature type="transmembrane region" description="Helical" evidence="12">
    <location>
        <begin position="395"/>
        <end position="414"/>
    </location>
</feature>
<gene>
    <name evidence="15" type="ORF">IAB63_10430</name>
</gene>
<accession>A0A9D1HHL9</accession>
<evidence type="ECO:0000313" key="16">
    <source>
        <dbReference type="Proteomes" id="UP000824164"/>
    </source>
</evidence>
<sequence>MAKIDYEALSAKIMENIGGVKNVKTVTHCVTRLRFFLYDRKIAKDDEIKKLPGVLGVVYGNGQYQIILGEHLFQVYDLIVKNYSVETEDAIDENLDEDLIKSTEKKNFKYYFSKVILFMGQAMTPFITVVYGAGMLRVVLSLVSYFAPAAAESSTYQLFDFMSQAPFYFMPILVAYGTSKVLKANPAFSIAMAAALLYPNFVTMMEAGGSVTMLGLPVYLTTYGSTLLPGIFSAVLVAYLEKFFYRVIPGMLRSVFAPLCVFLIGFPITVLLLGPAGAVVGSWIVAAIVWIQSHVGGFAPGIIAAAHPFLVMMGVNMLMVAPMTELLARMGYDNVFRPGWILHNISEGGSCLAVAVRTKDKDMRTAAISAGIGAIISGVSEPALYGVNLRLRKPMIGLVLGGLAGGAVAGFMGAKAFSMGYSSILGVVIFENTIMAIVAGVAVAFLISFLVTFVLYDGKETK</sequence>
<dbReference type="Pfam" id="PF00367">
    <property type="entry name" value="PTS_EIIB"/>
    <property type="match status" value="1"/>
</dbReference>
<protein>
    <submittedName>
        <fullName evidence="15">PTS transporter subunit EIIC</fullName>
    </submittedName>
</protein>
<dbReference type="GO" id="GO:0005886">
    <property type="term" value="C:plasma membrane"/>
    <property type="evidence" value="ECO:0007669"/>
    <property type="project" value="UniProtKB-SubCell"/>
</dbReference>
<reference evidence="15" key="1">
    <citation type="submission" date="2020-10" db="EMBL/GenBank/DDBJ databases">
        <authorList>
            <person name="Gilroy R."/>
        </authorList>
    </citation>
    <scope>NUCLEOTIDE SEQUENCE</scope>
    <source>
        <strain evidence="15">CHK187-14744</strain>
    </source>
</reference>
<dbReference type="InterPro" id="IPR013013">
    <property type="entry name" value="PTS_EIIC_1"/>
</dbReference>
<evidence type="ECO:0000256" key="4">
    <source>
        <dbReference type="ARBA" id="ARBA00022597"/>
    </source>
</evidence>
<dbReference type="EMBL" id="DVLT01000067">
    <property type="protein sequence ID" value="HIU03655.1"/>
    <property type="molecule type" value="Genomic_DNA"/>
</dbReference>
<keyword evidence="5" id="KW-0808">Transferase</keyword>
<dbReference type="PROSITE" id="PS01035">
    <property type="entry name" value="PTS_EIIB_TYPE_1_CYS"/>
    <property type="match status" value="1"/>
</dbReference>
<reference evidence="15" key="2">
    <citation type="journal article" date="2021" name="PeerJ">
        <title>Extensive microbial diversity within the chicken gut microbiome revealed by metagenomics and culture.</title>
        <authorList>
            <person name="Gilroy R."/>
            <person name="Ravi A."/>
            <person name="Getino M."/>
            <person name="Pursley I."/>
            <person name="Horton D.L."/>
            <person name="Alikhan N.F."/>
            <person name="Baker D."/>
            <person name="Gharbi K."/>
            <person name="Hall N."/>
            <person name="Watson M."/>
            <person name="Adriaenssens E.M."/>
            <person name="Foster-Nyarko E."/>
            <person name="Jarju S."/>
            <person name="Secka A."/>
            <person name="Antonio M."/>
            <person name="Oren A."/>
            <person name="Chaudhuri R.R."/>
            <person name="La Ragione R."/>
            <person name="Hildebrand F."/>
            <person name="Pallen M.J."/>
        </authorList>
    </citation>
    <scope>NUCLEOTIDE SEQUENCE</scope>
    <source>
        <strain evidence="15">CHK187-14744</strain>
    </source>
</reference>
<dbReference type="PANTHER" id="PTHR30175:SF1">
    <property type="entry name" value="PTS SYSTEM ARBUTIN-, CELLOBIOSE-, AND SALICIN-SPECIFIC EIIBC COMPONENT-RELATED"/>
    <property type="match status" value="1"/>
</dbReference>
<feature type="transmembrane region" description="Helical" evidence="12">
    <location>
        <begin position="217"/>
        <end position="240"/>
    </location>
</feature>
<keyword evidence="2" id="KW-0813">Transport</keyword>
<evidence type="ECO:0000256" key="10">
    <source>
        <dbReference type="ARBA" id="ARBA00023136"/>
    </source>
</evidence>
<evidence type="ECO:0000256" key="5">
    <source>
        <dbReference type="ARBA" id="ARBA00022679"/>
    </source>
</evidence>
<keyword evidence="3" id="KW-1003">Cell membrane</keyword>
<evidence type="ECO:0000256" key="9">
    <source>
        <dbReference type="ARBA" id="ARBA00022989"/>
    </source>
</evidence>
<keyword evidence="4" id="KW-0762">Sugar transport</keyword>
<feature type="transmembrane region" description="Helical" evidence="12">
    <location>
        <begin position="188"/>
        <end position="205"/>
    </location>
</feature>
<evidence type="ECO:0000256" key="3">
    <source>
        <dbReference type="ARBA" id="ARBA00022475"/>
    </source>
</evidence>
<evidence type="ECO:0000259" key="14">
    <source>
        <dbReference type="PROSITE" id="PS51103"/>
    </source>
</evidence>
<evidence type="ECO:0000256" key="8">
    <source>
        <dbReference type="ARBA" id="ARBA00022777"/>
    </source>
</evidence>
<dbReference type="Pfam" id="PF02378">
    <property type="entry name" value="PTS_EIIC"/>
    <property type="match status" value="1"/>
</dbReference>
<feature type="domain" description="PTS EIIC type-1" evidence="14">
    <location>
        <begin position="117"/>
        <end position="462"/>
    </location>
</feature>
<dbReference type="GO" id="GO:0008982">
    <property type="term" value="F:protein-N(PI)-phosphohistidine-sugar phosphotransferase activity"/>
    <property type="evidence" value="ECO:0007669"/>
    <property type="project" value="InterPro"/>
</dbReference>
<evidence type="ECO:0000256" key="12">
    <source>
        <dbReference type="SAM" id="Phobius"/>
    </source>
</evidence>
<keyword evidence="10 12" id="KW-0472">Membrane</keyword>
<evidence type="ECO:0000256" key="2">
    <source>
        <dbReference type="ARBA" id="ARBA00022448"/>
    </source>
</evidence>
<keyword evidence="9 12" id="KW-1133">Transmembrane helix</keyword>
<dbReference type="PANTHER" id="PTHR30175">
    <property type="entry name" value="PHOSPHOTRANSFERASE SYSTEM TRANSPORT PROTEIN"/>
    <property type="match status" value="1"/>
</dbReference>
<feature type="domain" description="PTS EIIB type-1" evidence="13">
    <location>
        <begin position="7"/>
        <end position="89"/>
    </location>
</feature>
<comment type="subcellular location">
    <subcellularLocation>
        <location evidence="1">Cell membrane</location>
        <topology evidence="1">Multi-pass membrane protein</topology>
    </subcellularLocation>
</comment>
<dbReference type="InterPro" id="IPR018113">
    <property type="entry name" value="PTrfase_EIIB_Cys"/>
</dbReference>
<dbReference type="GO" id="GO:0009401">
    <property type="term" value="P:phosphoenolpyruvate-dependent sugar phosphotransferase system"/>
    <property type="evidence" value="ECO:0007669"/>
    <property type="project" value="UniProtKB-KW"/>
</dbReference>
<keyword evidence="8" id="KW-0418">Kinase</keyword>
<evidence type="ECO:0000256" key="1">
    <source>
        <dbReference type="ARBA" id="ARBA00004651"/>
    </source>
</evidence>
<dbReference type="InterPro" id="IPR001996">
    <property type="entry name" value="PTS_IIB_1"/>
</dbReference>
<dbReference type="Gene3D" id="3.30.1360.60">
    <property type="entry name" value="Glucose permease domain IIB"/>
    <property type="match status" value="1"/>
</dbReference>
<organism evidence="15 16">
    <name type="scientific">Candidatus Onthocola gallistercoris</name>
    <dbReference type="NCBI Taxonomy" id="2840876"/>
    <lineage>
        <taxon>Bacteria</taxon>
        <taxon>Bacillati</taxon>
        <taxon>Bacillota</taxon>
        <taxon>Bacilli</taxon>
        <taxon>Candidatus Onthocola</taxon>
    </lineage>
</organism>
<dbReference type="InterPro" id="IPR036878">
    <property type="entry name" value="Glu_permease_IIB"/>
</dbReference>
<dbReference type="AlphaFoldDB" id="A0A9D1HHL9"/>
<evidence type="ECO:0000256" key="11">
    <source>
        <dbReference type="PROSITE-ProRule" id="PRU00421"/>
    </source>
</evidence>
<name>A0A9D1HHL9_9FIRM</name>
<evidence type="ECO:0000256" key="7">
    <source>
        <dbReference type="ARBA" id="ARBA00022692"/>
    </source>
</evidence>
<dbReference type="SUPFAM" id="SSF55604">
    <property type="entry name" value="Glucose permease domain IIB"/>
    <property type="match status" value="1"/>
</dbReference>
<evidence type="ECO:0000259" key="13">
    <source>
        <dbReference type="PROSITE" id="PS51098"/>
    </source>
</evidence>
<feature type="transmembrane region" description="Helical" evidence="12">
    <location>
        <begin position="261"/>
        <end position="291"/>
    </location>
</feature>
<dbReference type="PROSITE" id="PS51098">
    <property type="entry name" value="PTS_EIIB_TYPE_1"/>
    <property type="match status" value="1"/>
</dbReference>
<dbReference type="Proteomes" id="UP000824164">
    <property type="component" value="Unassembled WGS sequence"/>
</dbReference>
<feature type="active site" description="Phosphocysteine intermediate; for EIIB activity" evidence="11">
    <location>
        <position position="29"/>
    </location>
</feature>
<keyword evidence="7 12" id="KW-0812">Transmembrane</keyword>
<evidence type="ECO:0000256" key="6">
    <source>
        <dbReference type="ARBA" id="ARBA00022683"/>
    </source>
</evidence>
<dbReference type="GO" id="GO:0090589">
    <property type="term" value="F:protein-phosphocysteine-trehalose phosphotransferase system transporter activity"/>
    <property type="evidence" value="ECO:0007669"/>
    <property type="project" value="TreeGrafter"/>
</dbReference>
<proteinExistence type="predicted"/>
<comment type="caution">
    <text evidence="15">The sequence shown here is derived from an EMBL/GenBank/DDBJ whole genome shotgun (WGS) entry which is preliminary data.</text>
</comment>
<dbReference type="GO" id="GO:0016301">
    <property type="term" value="F:kinase activity"/>
    <property type="evidence" value="ECO:0007669"/>
    <property type="project" value="UniProtKB-KW"/>
</dbReference>